<evidence type="ECO:0000313" key="3">
    <source>
        <dbReference type="EMBL" id="ABB32836.1"/>
    </source>
</evidence>
<protein>
    <submittedName>
        <fullName evidence="3">Barnase inhibitor barstar</fullName>
    </submittedName>
</protein>
<evidence type="ECO:0000256" key="1">
    <source>
        <dbReference type="ARBA" id="ARBA00006845"/>
    </source>
</evidence>
<dbReference type="SUPFAM" id="SSF52038">
    <property type="entry name" value="Barstar-related"/>
    <property type="match status" value="1"/>
</dbReference>
<accession>Q39SD8</accession>
<organism evidence="3 4">
    <name type="scientific">Geobacter metallireducens (strain ATCC 53774 / DSM 7210 / GS-15)</name>
    <dbReference type="NCBI Taxonomy" id="269799"/>
    <lineage>
        <taxon>Bacteria</taxon>
        <taxon>Pseudomonadati</taxon>
        <taxon>Thermodesulfobacteriota</taxon>
        <taxon>Desulfuromonadia</taxon>
        <taxon>Geobacterales</taxon>
        <taxon>Geobacteraceae</taxon>
        <taxon>Geobacter</taxon>
    </lineage>
</organism>
<dbReference type="AlphaFoldDB" id="Q39SD8"/>
<comment type="similarity">
    <text evidence="1">Belongs to the barstar family.</text>
</comment>
<keyword evidence="4" id="KW-1185">Reference proteome</keyword>
<dbReference type="HOGENOM" id="CLU_121832_2_2_7"/>
<evidence type="ECO:0000313" key="4">
    <source>
        <dbReference type="Proteomes" id="UP000007073"/>
    </source>
</evidence>
<dbReference type="RefSeq" id="WP_004511844.1">
    <property type="nucleotide sequence ID" value="NC_007517.1"/>
</dbReference>
<dbReference type="InterPro" id="IPR035905">
    <property type="entry name" value="Barstar-like_sf"/>
</dbReference>
<gene>
    <name evidence="3" type="ordered locus">Gmet_2617</name>
</gene>
<dbReference type="Gene3D" id="3.30.370.10">
    <property type="entry name" value="Barstar-like"/>
    <property type="match status" value="1"/>
</dbReference>
<name>Q39SD8_GEOMG</name>
<feature type="domain" description="Barstar (barnase inhibitor)" evidence="2">
    <location>
        <begin position="7"/>
        <end position="94"/>
    </location>
</feature>
<evidence type="ECO:0000259" key="2">
    <source>
        <dbReference type="Pfam" id="PF01337"/>
    </source>
</evidence>
<sequence length="95" mass="11160">MPVKRVKHCTISGRAVHSLDELYDEIARQLPLPDYFGRNLDALWDVLSTDIEGPVELIWEDSEHSKRSMGKDYERVVALLKDLTEEREDFRIVFR</sequence>
<reference evidence="3 4" key="1">
    <citation type="submission" date="2005-10" db="EMBL/GenBank/DDBJ databases">
        <title>Complete sequence of Geobacter metallireducens GS-15.</title>
        <authorList>
            <consortium name="US DOE Joint Genome Institute"/>
            <person name="Copeland A."/>
            <person name="Lucas S."/>
            <person name="Lapidus A."/>
            <person name="Barry K."/>
            <person name="Detter J.C."/>
            <person name="Glavina T."/>
            <person name="Hammon N."/>
            <person name="Israni S."/>
            <person name="Pitluck S."/>
            <person name="Di Bartolo G."/>
            <person name="Chain P."/>
            <person name="Schmutz J."/>
            <person name="Larimer F."/>
            <person name="Land M."/>
            <person name="Kyrpides N."/>
            <person name="Ivanova N."/>
            <person name="Richardson P."/>
        </authorList>
    </citation>
    <scope>NUCLEOTIDE SEQUENCE [LARGE SCALE GENOMIC DNA]</scope>
    <source>
        <strain evidence="4">ATCC 53774 / DSM 7210 / GS-15</strain>
    </source>
</reference>
<proteinExistence type="inferred from homology"/>
<dbReference type="STRING" id="269799.Gmet_2617"/>
<dbReference type="Pfam" id="PF01337">
    <property type="entry name" value="Barstar"/>
    <property type="match status" value="1"/>
</dbReference>
<dbReference type="Proteomes" id="UP000007073">
    <property type="component" value="Chromosome"/>
</dbReference>
<dbReference type="eggNOG" id="COG2732">
    <property type="taxonomic scope" value="Bacteria"/>
</dbReference>
<reference evidence="3 4" key="2">
    <citation type="journal article" date="2009" name="BMC Microbiol.">
        <title>The genome sequence of Geobacter metallireducens: features of metabolism, physiology and regulation common and dissimilar to Geobacter sulfurreducens.</title>
        <authorList>
            <person name="Aklujkar M."/>
            <person name="Krushkal J."/>
            <person name="DiBartolo G."/>
            <person name="Lapidus A."/>
            <person name="Land M.L."/>
            <person name="Lovley D.R."/>
        </authorList>
    </citation>
    <scope>NUCLEOTIDE SEQUENCE [LARGE SCALE GENOMIC DNA]</scope>
    <source>
        <strain evidence="4">ATCC 53774 / DSM 7210 / GS-15</strain>
    </source>
</reference>
<dbReference type="InterPro" id="IPR000468">
    <property type="entry name" value="Barstar"/>
</dbReference>
<dbReference type="KEGG" id="gme:Gmet_2617"/>
<dbReference type="EMBL" id="CP000148">
    <property type="protein sequence ID" value="ABB32836.1"/>
    <property type="molecule type" value="Genomic_DNA"/>
</dbReference>